<feature type="signal peptide" evidence="2">
    <location>
        <begin position="1"/>
        <end position="26"/>
    </location>
</feature>
<dbReference type="STRING" id="735517.SAMN05444272_0411"/>
<feature type="region of interest" description="Disordered" evidence="1">
    <location>
        <begin position="198"/>
        <end position="219"/>
    </location>
</feature>
<feature type="compositionally biased region" description="Basic and acidic residues" evidence="1">
    <location>
        <begin position="208"/>
        <end position="219"/>
    </location>
</feature>
<evidence type="ECO:0000256" key="2">
    <source>
        <dbReference type="SAM" id="SignalP"/>
    </source>
</evidence>
<proteinExistence type="predicted"/>
<gene>
    <name evidence="3" type="ORF">SAMN05444272_0411</name>
</gene>
<evidence type="ECO:0000256" key="1">
    <source>
        <dbReference type="SAM" id="MobiDB-lite"/>
    </source>
</evidence>
<feature type="chain" id="PRO_5012206811" evidence="2">
    <location>
        <begin position="27"/>
        <end position="237"/>
    </location>
</feature>
<protein>
    <submittedName>
        <fullName evidence="3">Pilus assembly protein CpaD</fullName>
    </submittedName>
</protein>
<keyword evidence="4" id="KW-1185">Reference proteome</keyword>
<dbReference type="Proteomes" id="UP000186002">
    <property type="component" value="Unassembled WGS sequence"/>
</dbReference>
<evidence type="ECO:0000313" key="3">
    <source>
        <dbReference type="EMBL" id="SHL36954.1"/>
    </source>
</evidence>
<keyword evidence="2" id="KW-0732">Signal</keyword>
<dbReference type="RefSeq" id="WP_084081658.1">
    <property type="nucleotide sequence ID" value="NZ_FRBW01000001.1"/>
</dbReference>
<dbReference type="EMBL" id="FRBW01000001">
    <property type="protein sequence ID" value="SHL36954.1"/>
    <property type="molecule type" value="Genomic_DNA"/>
</dbReference>
<organism evidence="3 4">
    <name type="scientific">Roseibium suaedae</name>
    <dbReference type="NCBI Taxonomy" id="735517"/>
    <lineage>
        <taxon>Bacteria</taxon>
        <taxon>Pseudomonadati</taxon>
        <taxon>Pseudomonadota</taxon>
        <taxon>Alphaproteobacteria</taxon>
        <taxon>Hyphomicrobiales</taxon>
        <taxon>Stappiaceae</taxon>
        <taxon>Roseibium</taxon>
    </lineage>
</organism>
<evidence type="ECO:0000313" key="4">
    <source>
        <dbReference type="Proteomes" id="UP000186002"/>
    </source>
</evidence>
<dbReference type="InterPro" id="IPR013361">
    <property type="entry name" value="Pilus_CpaD"/>
</dbReference>
<reference evidence="3 4" key="1">
    <citation type="submission" date="2016-11" db="EMBL/GenBank/DDBJ databases">
        <authorList>
            <person name="Jaros S."/>
            <person name="Januszkiewicz K."/>
            <person name="Wedrychowicz H."/>
        </authorList>
    </citation>
    <scope>NUCLEOTIDE SEQUENCE [LARGE SCALE GENOMIC DNA]</scope>
    <source>
        <strain evidence="3 4">DSM 22153</strain>
    </source>
</reference>
<sequence length="237" mass="25093">MSFSPVHLAGFAAKSLACGLMVASLAACQSQSQGSDTAQLALADYSVRHPIIVSEQPETFDMPVGTQTRHLGPQLVDSVMEFAAESRERGNGRVEILVPSGGSNEAAIHSVTPDLRRALQAGGLSRSAVTTRSYAVSDPAAEAPIRLSYMRVKASAGPCGAWPSSIDGKFNSNVDYENYGCASQANLAAMIANPSDLLRPRASTPVDQQRRADTFDKYRKGEIKLSSESGASLTDTK</sequence>
<dbReference type="AlphaFoldDB" id="A0A1M7A2L6"/>
<dbReference type="OrthoDB" id="9802674at2"/>
<name>A0A1M7A2L6_9HYPH</name>
<dbReference type="Pfam" id="PF09476">
    <property type="entry name" value="Pilus_CpaD"/>
    <property type="match status" value="1"/>
</dbReference>
<dbReference type="NCBIfam" id="TIGR02522">
    <property type="entry name" value="pilus_cpaD"/>
    <property type="match status" value="1"/>
</dbReference>
<accession>A0A1M7A2L6</accession>
<dbReference type="InterPro" id="IPR019027">
    <property type="entry name" value="Pilus_biogenesis_CpaD-related"/>
</dbReference>